<reference evidence="7" key="1">
    <citation type="journal article" date="2021" name="Nat. Microbiol.">
        <title>Cocultivation of an ultrasmall environmental parasitic bacterium with lytic ability against bacteria associated with wastewater foams.</title>
        <authorList>
            <person name="Batinovic S."/>
            <person name="Rose J.J.A."/>
            <person name="Ratcliffe J."/>
            <person name="Seviour R.J."/>
            <person name="Petrovski S."/>
        </authorList>
    </citation>
    <scope>NUCLEOTIDE SEQUENCE</scope>
    <source>
        <strain evidence="7">CON44</strain>
    </source>
</reference>
<dbReference type="PANTHER" id="PTHR33406">
    <property type="entry name" value="MEMBRANE PROTEIN MJ1562-RELATED"/>
    <property type="match status" value="1"/>
</dbReference>
<evidence type="ECO:0000256" key="1">
    <source>
        <dbReference type="ARBA" id="ARBA00004651"/>
    </source>
</evidence>
<gene>
    <name evidence="7" type="ORF">GII30_06995</name>
</gene>
<dbReference type="Gene3D" id="1.20.1640.10">
    <property type="entry name" value="Multidrug efflux transporter AcrB transmembrane domain"/>
    <property type="match status" value="2"/>
</dbReference>
<keyword evidence="4" id="KW-0812">Transmembrane</keyword>
<sequence length="760" mass="80445">MPERLTRAILAAPKAVLVIALVLFIGSGIYGAGAAKDLLAGGFSDPASESAVADKILDQRFDRGGLQAVIKLDVDLGTDISTDSTAMEVGKGIVDELKTISYVQDPVLSIWDRPELADGLLSIDKSSTQIVVNLSGGEDHAPEHADALAERFGGERQGVRIRVGGQAMVYSEVNTQSSRDLAIAEGIAIPITFLVLIFVFGGVIAASLPVGIGIVAIVLTFAYLRLIAIFTDVSIYALNLATALGLALAIDYTLLLLTRYREEVRDGRTREDAIVATMATAGRTVLFSAITVALALAALVIFPMYFLRSFAYAGIGVVVVALAAALIVTPALLALLGPRVDSLDVRGPMRRLLRRPGSVGTNDVEDSFWYRIARFAMRRAVLVLVAVVALLVLLGAPFLGFKFGFPDDRVLPASAVSHEVQQEIRDSYKQNLSGVSTVVVTGANDPDSFALRSYSQDLARIKGVDSVTSSAGLFLEGAQVAEGDPAATSEGVAIVTVSSSLEPTSDAAGDLVRALRAVELPDGMSARVTGVAANSVDTLDSIYGHLPYVLLVIAVATFILLFLFTGSVVLPLKALVLNVLSLSATFGAMVFIFQEGHLGGFGTVTTGHLVATMPVLMFCIAFGLSMDYEVFLLGRIREEFLASDGSREAGDHAVAVGLAKTGRVITAAALLMSIVFAAMAASGVSFMRMFGVGLTIAVLMDATLIRLLLVPAFMRLMGRLNWWAPGPLRALHQRIGLSESHRVESHGAEPAPDEWVRADT</sequence>
<dbReference type="PANTHER" id="PTHR33406:SF11">
    <property type="entry name" value="MEMBRANE PROTEIN SCO6666-RELATED"/>
    <property type="match status" value="1"/>
</dbReference>
<dbReference type="RefSeq" id="WP_005186085.1">
    <property type="nucleotide sequence ID" value="NZ_CP045804.1"/>
</dbReference>
<organism evidence="7">
    <name type="scientific">Gordonia amarae</name>
    <dbReference type="NCBI Taxonomy" id="36821"/>
    <lineage>
        <taxon>Bacteria</taxon>
        <taxon>Bacillati</taxon>
        <taxon>Actinomycetota</taxon>
        <taxon>Actinomycetes</taxon>
        <taxon>Mycobacteriales</taxon>
        <taxon>Gordoniaceae</taxon>
        <taxon>Gordonia</taxon>
    </lineage>
</organism>
<dbReference type="GO" id="GO:0005886">
    <property type="term" value="C:plasma membrane"/>
    <property type="evidence" value="ECO:0007669"/>
    <property type="project" value="UniProtKB-SubCell"/>
</dbReference>
<evidence type="ECO:0000256" key="2">
    <source>
        <dbReference type="ARBA" id="ARBA00010157"/>
    </source>
</evidence>
<dbReference type="AlphaFoldDB" id="A0A857KHR8"/>
<evidence type="ECO:0000256" key="4">
    <source>
        <dbReference type="ARBA" id="ARBA00022692"/>
    </source>
</evidence>
<evidence type="ECO:0000256" key="5">
    <source>
        <dbReference type="ARBA" id="ARBA00022989"/>
    </source>
</evidence>
<dbReference type="Pfam" id="PF03176">
    <property type="entry name" value="MMPL"/>
    <property type="match status" value="2"/>
</dbReference>
<comment type="similarity">
    <text evidence="2">Belongs to the resistance-nodulation-cell division (RND) (TC 2.A.6) family. MmpL subfamily.</text>
</comment>
<keyword evidence="3" id="KW-1003">Cell membrane</keyword>
<keyword evidence="6" id="KW-0472">Membrane</keyword>
<dbReference type="InterPro" id="IPR004869">
    <property type="entry name" value="MMPL_dom"/>
</dbReference>
<comment type="subcellular location">
    <subcellularLocation>
        <location evidence="1">Cell membrane</location>
        <topology evidence="1">Multi-pass membrane protein</topology>
    </subcellularLocation>
</comment>
<dbReference type="EMBL" id="CP045810">
    <property type="protein sequence ID" value="QHN38949.1"/>
    <property type="molecule type" value="Genomic_DNA"/>
</dbReference>
<dbReference type="InterPro" id="IPR050545">
    <property type="entry name" value="Mycobact_MmpL"/>
</dbReference>
<keyword evidence="5" id="KW-1133">Transmembrane helix</keyword>
<proteinExistence type="inferred from homology"/>
<evidence type="ECO:0000256" key="6">
    <source>
        <dbReference type="ARBA" id="ARBA00023136"/>
    </source>
</evidence>
<dbReference type="SUPFAM" id="SSF82866">
    <property type="entry name" value="Multidrug efflux transporter AcrB transmembrane domain"/>
    <property type="match status" value="2"/>
</dbReference>
<dbReference type="PROSITE" id="PS50156">
    <property type="entry name" value="SSD"/>
    <property type="match status" value="1"/>
</dbReference>
<accession>A0A857KHR8</accession>
<evidence type="ECO:0000256" key="3">
    <source>
        <dbReference type="ARBA" id="ARBA00022475"/>
    </source>
</evidence>
<evidence type="ECO:0000313" key="7">
    <source>
        <dbReference type="EMBL" id="QHN38949.1"/>
    </source>
</evidence>
<dbReference type="InterPro" id="IPR000731">
    <property type="entry name" value="SSD"/>
</dbReference>
<name>A0A857KHR8_9ACTN</name>
<protein>
    <submittedName>
        <fullName evidence="7">MMPL family transporter</fullName>
    </submittedName>
</protein>